<evidence type="ECO:0000313" key="4">
    <source>
        <dbReference type="Proteomes" id="UP001431209"/>
    </source>
</evidence>
<name>A0AAW2YZR9_9EUKA</name>
<dbReference type="SUPFAM" id="SSF48403">
    <property type="entry name" value="Ankyrin repeat"/>
    <property type="match status" value="1"/>
</dbReference>
<evidence type="ECO:0000313" key="3">
    <source>
        <dbReference type="EMBL" id="KAL0482371.1"/>
    </source>
</evidence>
<dbReference type="InterPro" id="IPR036770">
    <property type="entry name" value="Ankyrin_rpt-contain_sf"/>
</dbReference>
<dbReference type="Gene3D" id="1.25.40.20">
    <property type="entry name" value="Ankyrin repeat-containing domain"/>
    <property type="match status" value="1"/>
</dbReference>
<dbReference type="EMBL" id="JAOPGA020000842">
    <property type="protein sequence ID" value="KAL0482371.1"/>
    <property type="molecule type" value="Genomic_DNA"/>
</dbReference>
<protein>
    <submittedName>
        <fullName evidence="3">Acyl-CoA-binding domain-containing protein</fullName>
    </submittedName>
</protein>
<proteinExistence type="predicted"/>
<accession>A0AAW2YZR9</accession>
<keyword evidence="4" id="KW-1185">Reference proteome</keyword>
<reference evidence="3 4" key="1">
    <citation type="submission" date="2024-03" db="EMBL/GenBank/DDBJ databases">
        <title>The Acrasis kona genome and developmental transcriptomes reveal deep origins of eukaryotic multicellular pathways.</title>
        <authorList>
            <person name="Sheikh S."/>
            <person name="Fu C.-J."/>
            <person name="Brown M.W."/>
            <person name="Baldauf S.L."/>
        </authorList>
    </citation>
    <scope>NUCLEOTIDE SEQUENCE [LARGE SCALE GENOMIC DNA]</scope>
    <source>
        <strain evidence="3 4">ATCC MYA-3509</strain>
    </source>
</reference>
<dbReference type="AlphaFoldDB" id="A0AAW2YZR9"/>
<dbReference type="Proteomes" id="UP001431209">
    <property type="component" value="Unassembled WGS sequence"/>
</dbReference>
<evidence type="ECO:0000256" key="1">
    <source>
        <dbReference type="SAM" id="MobiDB-lite"/>
    </source>
</evidence>
<feature type="compositionally biased region" description="Basic and acidic residues" evidence="1">
    <location>
        <begin position="142"/>
        <end position="180"/>
    </location>
</feature>
<keyword evidence="2" id="KW-0732">Signal</keyword>
<organism evidence="3 4">
    <name type="scientific">Acrasis kona</name>
    <dbReference type="NCBI Taxonomy" id="1008807"/>
    <lineage>
        <taxon>Eukaryota</taxon>
        <taxon>Discoba</taxon>
        <taxon>Heterolobosea</taxon>
        <taxon>Tetramitia</taxon>
        <taxon>Eutetramitia</taxon>
        <taxon>Acrasidae</taxon>
        <taxon>Acrasis</taxon>
    </lineage>
</organism>
<feature type="chain" id="PRO_5043733148" evidence="2">
    <location>
        <begin position="19"/>
        <end position="197"/>
    </location>
</feature>
<feature type="region of interest" description="Disordered" evidence="1">
    <location>
        <begin position="115"/>
        <end position="197"/>
    </location>
</feature>
<comment type="caution">
    <text evidence="3">The sequence shown here is derived from an EMBL/GenBank/DDBJ whole genome shotgun (WGS) entry which is preliminary data.</text>
</comment>
<gene>
    <name evidence="3" type="ORF">AKO1_013028</name>
</gene>
<evidence type="ECO:0000256" key="2">
    <source>
        <dbReference type="SAM" id="SignalP"/>
    </source>
</evidence>
<sequence length="197" mass="22664">MRLIICSILALLVVGAYSQGAASPLSADQCSEENKRWLNTDFTSAIWQSIASGTFFENLRPQFDEQPCLVHVRSQDGRGPLFWAYEFGRGDYVDYLKSRLADEDALDINGKKPKHLSKIQDNNEDFGVGFRPAQEGIQVTTEQDKKRQREQEEESRRAKEESFKKQQQREEEEEFLRLAEEALSSNQHATTDDRDEL</sequence>
<feature type="signal peptide" evidence="2">
    <location>
        <begin position="1"/>
        <end position="18"/>
    </location>
</feature>